<dbReference type="AlphaFoldDB" id="A0A4Z0GUP0"/>
<dbReference type="InterPro" id="IPR051448">
    <property type="entry name" value="CdaR-like_regulators"/>
</dbReference>
<gene>
    <name evidence="5" type="ORF">E4665_01860</name>
</gene>
<dbReference type="Gene3D" id="1.10.10.2840">
    <property type="entry name" value="PucR C-terminal helix-turn-helix domain"/>
    <property type="match status" value="1"/>
</dbReference>
<feature type="domain" description="Purine catabolism PurC-like" evidence="2">
    <location>
        <begin position="11"/>
        <end position="129"/>
    </location>
</feature>
<dbReference type="InterPro" id="IPR042070">
    <property type="entry name" value="PucR_C-HTH_sf"/>
</dbReference>
<dbReference type="Proteomes" id="UP000298347">
    <property type="component" value="Unassembled WGS sequence"/>
</dbReference>
<feature type="domain" description="CdaR GGDEF-like" evidence="4">
    <location>
        <begin position="335"/>
        <end position="433"/>
    </location>
</feature>
<comment type="caution">
    <text evidence="5">The sequence shown here is derived from an EMBL/GenBank/DDBJ whole genome shotgun (WGS) entry which is preliminary data.</text>
</comment>
<evidence type="ECO:0000313" key="6">
    <source>
        <dbReference type="Proteomes" id="UP000298347"/>
    </source>
</evidence>
<comment type="similarity">
    <text evidence="1">Belongs to the CdaR family.</text>
</comment>
<protein>
    <submittedName>
        <fullName evidence="5">PucR family transcriptional regulator</fullName>
    </submittedName>
</protein>
<keyword evidence="6" id="KW-1185">Reference proteome</keyword>
<proteinExistence type="inferred from homology"/>
<dbReference type="Pfam" id="PF17853">
    <property type="entry name" value="GGDEF_2"/>
    <property type="match status" value="1"/>
</dbReference>
<dbReference type="Pfam" id="PF13556">
    <property type="entry name" value="HTH_30"/>
    <property type="match status" value="1"/>
</dbReference>
<feature type="domain" description="PucR C-terminal helix-turn-helix" evidence="3">
    <location>
        <begin position="485"/>
        <end position="542"/>
    </location>
</feature>
<evidence type="ECO:0000313" key="5">
    <source>
        <dbReference type="EMBL" id="TGB00445.1"/>
    </source>
</evidence>
<accession>A0A4Z0GUP0</accession>
<evidence type="ECO:0000256" key="1">
    <source>
        <dbReference type="ARBA" id="ARBA00006754"/>
    </source>
</evidence>
<dbReference type="OrthoDB" id="143422at2"/>
<sequence length="551" mass="63723">MAEEMSFCVRDVMNRPLFQRAKLIAGRSGGYREVRWVHILEITHAAPYVSKNDLILTTGLWLKRSVHSGLDYMRQIIDHETAGLCIEFGTTIDEIPGEIIRLCDDHDFPLILFRQPVRFEEITQDIHSFLINRHFGLMKKLEEFSQKQQQLILQSTDIPAILRLLQSYTEGQIVYLSSIKSNKFYPSVKKETAEAINRFCNNKLKNFDQFNETQVWKMDDTTSIVVQPVICFGQVFSYIGLMIQLPHLTEYTKLLLDYASKAVATVLLRTQFLEEKILRNQNELIQDILSQQIDSEEQAQMRMGLPSPDESRYLFIGGIIEFEHNVFEDGPERMETMNQDLSVLIRSLLNRFQMHHLMMMKNNQFYLLCAKEKVSGESTESLKQSILNMISGLRKFAEEALGGLNFHVGFGKTRNQLVETWKSFKEAYQVIEVSQTVPAMKHCCFYDKIGIYQLLEAVPEPLLNSFVNDHLGALISYDVLHHLNLIGTLDVYFKCMGSKGETAKELFIHRQTLYNRLEKISDILGEDFFEPQKRYCLEMALLGYELLGENG</sequence>
<dbReference type="InterPro" id="IPR041522">
    <property type="entry name" value="CdaR_GGDEF"/>
</dbReference>
<name>A0A4Z0GUP0_9BACL</name>
<dbReference type="EMBL" id="SRJD01000001">
    <property type="protein sequence ID" value="TGB00445.1"/>
    <property type="molecule type" value="Genomic_DNA"/>
</dbReference>
<reference evidence="5 6" key="1">
    <citation type="journal article" date="2015" name="Int. J. Syst. Evol. Microbiol.">
        <title>Sporolactobacillus shoreae sp. nov. and Sporolactobacillus spathodeae sp. nov., two spore-forming lactic acid bacteria isolated from tree barks in Thailand.</title>
        <authorList>
            <person name="Thamacharoensuk T."/>
            <person name="Kitahara M."/>
            <person name="Ohkuma M."/>
            <person name="Thongchul N."/>
            <person name="Tanasupawat S."/>
        </authorList>
    </citation>
    <scope>NUCLEOTIDE SEQUENCE [LARGE SCALE GENOMIC DNA]</scope>
    <source>
        <strain evidence="5 6">BK92</strain>
    </source>
</reference>
<evidence type="ECO:0000259" key="4">
    <source>
        <dbReference type="Pfam" id="PF17853"/>
    </source>
</evidence>
<dbReference type="PANTHER" id="PTHR33744">
    <property type="entry name" value="CARBOHYDRATE DIACID REGULATOR"/>
    <property type="match status" value="1"/>
</dbReference>
<dbReference type="Pfam" id="PF07905">
    <property type="entry name" value="PucR"/>
    <property type="match status" value="1"/>
</dbReference>
<evidence type="ECO:0000259" key="3">
    <source>
        <dbReference type="Pfam" id="PF13556"/>
    </source>
</evidence>
<dbReference type="InterPro" id="IPR012914">
    <property type="entry name" value="PucR_dom"/>
</dbReference>
<dbReference type="InterPro" id="IPR025736">
    <property type="entry name" value="PucR_C-HTH_dom"/>
</dbReference>
<evidence type="ECO:0000259" key="2">
    <source>
        <dbReference type="Pfam" id="PF07905"/>
    </source>
</evidence>
<organism evidence="5 6">
    <name type="scientific">Sporolactobacillus shoreae</name>
    <dbReference type="NCBI Taxonomy" id="1465501"/>
    <lineage>
        <taxon>Bacteria</taxon>
        <taxon>Bacillati</taxon>
        <taxon>Bacillota</taxon>
        <taxon>Bacilli</taxon>
        <taxon>Bacillales</taxon>
        <taxon>Sporolactobacillaceae</taxon>
        <taxon>Sporolactobacillus</taxon>
    </lineage>
</organism>
<dbReference type="PANTHER" id="PTHR33744:SF1">
    <property type="entry name" value="DNA-BINDING TRANSCRIPTIONAL ACTIVATOR ADER"/>
    <property type="match status" value="1"/>
</dbReference>